<dbReference type="GeneID" id="31078114"/>
<dbReference type="SUPFAM" id="SSF55608">
    <property type="entry name" value="Homing endonucleases"/>
    <property type="match status" value="2"/>
</dbReference>
<organism evidence="2">
    <name type="scientific">Chrysoporthe austroafricana</name>
    <dbReference type="NCBI Taxonomy" id="354353"/>
    <lineage>
        <taxon>Eukaryota</taxon>
        <taxon>Fungi</taxon>
        <taxon>Dikarya</taxon>
        <taxon>Ascomycota</taxon>
        <taxon>Pezizomycotina</taxon>
        <taxon>Sordariomycetes</taxon>
        <taxon>Sordariomycetidae</taxon>
        <taxon>Diaporthales</taxon>
        <taxon>Cryphonectriaceae</taxon>
        <taxon>Cryphonectria-Endothia species complex</taxon>
        <taxon>Chrysoporthe</taxon>
    </lineage>
</organism>
<evidence type="ECO:0000259" key="1">
    <source>
        <dbReference type="Pfam" id="PF00961"/>
    </source>
</evidence>
<proteinExistence type="predicted"/>
<dbReference type="AlphaFoldDB" id="A0A191MX57"/>
<sequence>MSMLKKDRSTLEQLVNYFGGGGIRDLDANNLRFYIESLKDLTAVINHFDKYPLFTKKHEDYLLFKEVFDLFKNKNHLTMEGLRQVIAIKALLRNKGLSDSLLEAFPDITPANLPITDTTSFRGDESILFPWLAGFTSGDGNFYISIAEGAKRVQIQLVFSITQHIRDQALMNNLISYLGCGNIKHYEKNSWLQFIVTKFSDIDEKIIPIFRENKILGEKSKDFQDWCRAAELMKNKAHLTPSGLDEIRKLKSGMNKGRIA</sequence>
<gene>
    <name evidence="2" type="primary">orf260</name>
</gene>
<geneLocation type="mitochondrion" evidence="2"/>
<evidence type="ECO:0000313" key="2">
    <source>
        <dbReference type="EMBL" id="AMX22138.1"/>
    </source>
</evidence>
<dbReference type="EMBL" id="KT380883">
    <property type="protein sequence ID" value="AMX22138.1"/>
    <property type="molecule type" value="Genomic_DNA"/>
</dbReference>
<dbReference type="InterPro" id="IPR051289">
    <property type="entry name" value="LAGLIDADG_Endonuclease"/>
</dbReference>
<dbReference type="GO" id="GO:0004519">
    <property type="term" value="F:endonuclease activity"/>
    <property type="evidence" value="ECO:0007669"/>
    <property type="project" value="UniProtKB-KW"/>
</dbReference>
<dbReference type="GO" id="GO:0005739">
    <property type="term" value="C:mitochondrion"/>
    <property type="evidence" value="ECO:0007669"/>
    <property type="project" value="UniProtKB-ARBA"/>
</dbReference>
<keyword evidence="2" id="KW-0378">Hydrolase</keyword>
<keyword evidence="2" id="KW-0496">Mitochondrion</keyword>
<dbReference type="InterPro" id="IPR027434">
    <property type="entry name" value="Homing_endonucl"/>
</dbReference>
<dbReference type="InterPro" id="IPR004860">
    <property type="entry name" value="LAGLIDADG_dom"/>
</dbReference>
<dbReference type="PANTHER" id="PTHR36181:SF4">
    <property type="entry name" value="LAGLIDADG ENDONUCLEASE"/>
    <property type="match status" value="1"/>
</dbReference>
<feature type="domain" description="Homing endonuclease LAGLIDADG" evidence="1">
    <location>
        <begin position="132"/>
        <end position="229"/>
    </location>
</feature>
<keyword evidence="2" id="KW-0255">Endonuclease</keyword>
<dbReference type="RefSeq" id="YP_009262063.1">
    <property type="nucleotide sequence ID" value="NC_030522.1"/>
</dbReference>
<accession>A0A191MX57</accession>
<dbReference type="FunFam" id="3.10.28.10:FF:000010">
    <property type="entry name" value="LAGLIDADG homing endonuclease I-LtrII"/>
    <property type="match status" value="1"/>
</dbReference>
<name>A0A191MX57_9PEZI</name>
<keyword evidence="2" id="KW-0540">Nuclease</keyword>
<dbReference type="Gene3D" id="3.10.28.10">
    <property type="entry name" value="Homing endonucleases"/>
    <property type="match status" value="2"/>
</dbReference>
<dbReference type="PANTHER" id="PTHR36181">
    <property type="entry name" value="INTRON-ENCODED ENDONUCLEASE AI3-RELATED"/>
    <property type="match status" value="1"/>
</dbReference>
<feature type="domain" description="Homing endonuclease LAGLIDADG" evidence="1">
    <location>
        <begin position="4"/>
        <end position="67"/>
    </location>
</feature>
<dbReference type="Pfam" id="PF00961">
    <property type="entry name" value="LAGLIDADG_1"/>
    <property type="match status" value="2"/>
</dbReference>
<reference evidence="2" key="1">
    <citation type="journal article" date="2016" name="PLoS ONE">
        <title>Intron Derived Size Polymorphism in the Mitochondrial Genomes of Closely Related Chrysoporthe Species.</title>
        <authorList>
            <person name="Kanzi A.M."/>
            <person name="Wingfield B.D."/>
            <person name="Steenkamp E.T."/>
            <person name="Naidoo S."/>
            <person name="van der Merwe N.A."/>
        </authorList>
    </citation>
    <scope>NUCLEOTIDE SEQUENCE</scope>
</reference>
<protein>
    <submittedName>
        <fullName evidence="2">LAGLIDADG endonuclease</fullName>
    </submittedName>
</protein>